<dbReference type="InterPro" id="IPR025263">
    <property type="entry name" value="YhdP_central"/>
</dbReference>
<dbReference type="EMBL" id="JADULK010000008">
    <property type="protein sequence ID" value="MBH1931245.1"/>
    <property type="molecule type" value="Genomic_DNA"/>
</dbReference>
<gene>
    <name evidence="2" type="primary">yhdP</name>
    <name evidence="2" type="ORF">I5U13_16450</name>
    <name evidence="3" type="ORF">NCTC10036_02023</name>
</gene>
<evidence type="ECO:0000313" key="3">
    <source>
        <dbReference type="EMBL" id="VEI64877.1"/>
    </source>
</evidence>
<reference evidence="3 4" key="1">
    <citation type="submission" date="2018-12" db="EMBL/GenBank/DDBJ databases">
        <authorList>
            <consortium name="Pathogen Informatics"/>
        </authorList>
    </citation>
    <scope>NUCLEOTIDE SEQUENCE [LARGE SCALE GENOMIC DNA]</scope>
    <source>
        <strain evidence="3 4">NCTC10036</strain>
    </source>
</reference>
<dbReference type="PANTHER" id="PTHR38690:SF1">
    <property type="entry name" value="PROTEASE"/>
    <property type="match status" value="1"/>
</dbReference>
<dbReference type="Pfam" id="PF13116">
    <property type="entry name" value="YhdP"/>
    <property type="match status" value="1"/>
</dbReference>
<sequence>MKRLPGILLATGATLIVAVALLISGLRLALPELNSYRPQLLAKISAISGVPVQADFVQGQWENFGPQLEVRNLRAAMAKSDLHIERVTLALDVWQSLLHWRWQFRDLTFYQLQLDINTTLGGDENQGSAIQPGTISDLLLYQFDHFDLRDSRISFLTPSGPRAEVAIPQLTWLNSDQRHRAEGQISLSTFNGQHGAVQVRMDLRDNKGLLNTGTVYLQADNIDMKPWFSRWLKSNTGLESADFSLAAWLQVQQGEIYGGNALLKQGAARWTVGDEAHRLDVDNLALAVKRQGGGWQLDVPQLNIKTDGQAWPQGMLSGLWLPENSKFLGPEQQEELRIRASDIQLERLSSLLPAFSFLSPDMLARWQDIRPQGRVDTLALDIPLKQPERSRFQARWRDLSWQHWQLLPGINHFSGALSGGVENGRLDLDLQNSTLPYGDMFRAPLEIGSASGALNWRYGAQGWELSSQNLDVKAKSLWVNGDFRYRQPAKGEPWLSILAGIRLYDGADAWRYFPEPLMGSHLVDYLSGAIQGGQVDNASLIYAGNPHQFPYKHNEGHFEVYVPLRHSTFQFQPGWPALKDLAIDLDFRNDGLWMQAPATKLGKVDGKNVRAVIPDYTKERLLIDADVAGAGPEVQAYFAQTPLHDSVGGALEQLQVGGNVSGRLHLDIPLNGKQVAAKGEVTLNNNSLLVKPLESTLEKVSGKFTFDNGNLASDTLTANWFGQPLAVNFTTDEGAKDYKVNVGLKGDWQPGKFPEVPPEVAKALSGSAPWNGKVAIVLPHGGAASYAIDLNADLKSVSSHLPPPLAKPAGEPLPLSVKVQGGLNGLTLTGSAGKQNYFNSAWSFGRQQVSLDRAAWRNGGGVPPLPQSRSLTLHLPPLDGEKWLALLSPALQQPGGAQGKVGSFRFPTTVTLTTPQLLLGGQAWHQLELAARQQFGGVNVSAKGKEVDGSVLIADSGPWRADINYLYYNPQFADDQPAPLAAQPSAPAERVSFRGWPSVMLRCQSCWILGQKLGKVEADVKNAGDTLTLEHGLIDTGKGRVSATGLWKQNAQEERTALKGKLLGSKIDDTASFLGITTPLKGAPYDVDFDLHWRGQPWQPKMNTFNGTMKLAMGKGEIDSIGGGRAGQLLRLVSFDALLRKLQFDFSDTFGNGFYFDSIRSTIWMKDGIMHTDNLLVDGLAADIAMSGQVDLVQRRLDMQAVVAPEISATVGVATAFVINPIVGAAVFAASKVLAPLWNKISLIRYHIGGSLDQPTINEVLRKPKEDKAS</sequence>
<dbReference type="AlphaFoldDB" id="A0A3S4XEH6"/>
<protein>
    <submittedName>
        <fullName evidence="2">AsmA2 domain-containing protein YhdP</fullName>
    </submittedName>
    <submittedName>
        <fullName evidence="3">Uncharacterized protein involved in outer membrane biogenesis</fullName>
    </submittedName>
</protein>
<dbReference type="EMBL" id="LR134493">
    <property type="protein sequence ID" value="VEI64877.1"/>
    <property type="molecule type" value="Genomic_DNA"/>
</dbReference>
<proteinExistence type="predicted"/>
<dbReference type="InterPro" id="IPR011836">
    <property type="entry name" value="YhdP"/>
</dbReference>
<evidence type="ECO:0000313" key="2">
    <source>
        <dbReference type="EMBL" id="MBH1931245.1"/>
    </source>
</evidence>
<dbReference type="PANTHER" id="PTHR38690">
    <property type="entry name" value="PROTEASE-RELATED"/>
    <property type="match status" value="1"/>
</dbReference>
<accession>A0A3S4XEH6</accession>
<dbReference type="NCBIfam" id="NF008148">
    <property type="entry name" value="PRK10899.1"/>
    <property type="match status" value="1"/>
</dbReference>
<evidence type="ECO:0000313" key="5">
    <source>
        <dbReference type="Proteomes" id="UP000624159"/>
    </source>
</evidence>
<evidence type="ECO:0000313" key="4">
    <source>
        <dbReference type="Proteomes" id="UP000281904"/>
    </source>
</evidence>
<dbReference type="Proteomes" id="UP000281904">
    <property type="component" value="Chromosome"/>
</dbReference>
<feature type="domain" description="YhdP central" evidence="1">
    <location>
        <begin position="1"/>
        <end position="1257"/>
    </location>
</feature>
<dbReference type="NCBIfam" id="TIGR02099">
    <property type="entry name" value="YhdP family protein"/>
    <property type="match status" value="1"/>
</dbReference>
<name>A0A3S4XEH6_SERRU</name>
<dbReference type="RefSeq" id="WP_126531231.1">
    <property type="nucleotide sequence ID" value="NZ_JADULK010000008.1"/>
</dbReference>
<keyword evidence="5" id="KW-1185">Reference proteome</keyword>
<organism evidence="3 4">
    <name type="scientific">Serratia rubidaea</name>
    <name type="common">Serratia marinorubra</name>
    <dbReference type="NCBI Taxonomy" id="61652"/>
    <lineage>
        <taxon>Bacteria</taxon>
        <taxon>Pseudomonadati</taxon>
        <taxon>Pseudomonadota</taxon>
        <taxon>Gammaproteobacteria</taxon>
        <taxon>Enterobacterales</taxon>
        <taxon>Yersiniaceae</taxon>
        <taxon>Serratia</taxon>
    </lineage>
</organism>
<reference evidence="2 5" key="2">
    <citation type="submission" date="2020-11" db="EMBL/GenBank/DDBJ databases">
        <title>Enhanced detection system for hospital associated transmission using whole genome sequencing surveillance.</title>
        <authorList>
            <person name="Harrison L.H."/>
            <person name="Van Tyne D."/>
            <person name="Marsh J.W."/>
            <person name="Griffith M.P."/>
            <person name="Snyder D.J."/>
            <person name="Cooper V.S."/>
            <person name="Mustapha M."/>
        </authorList>
    </citation>
    <scope>NUCLEOTIDE SEQUENCE [LARGE SCALE GENOMIC DNA]</scope>
    <source>
        <strain evidence="2 5">SER00230</strain>
    </source>
</reference>
<dbReference type="Proteomes" id="UP000624159">
    <property type="component" value="Unassembled WGS sequence"/>
</dbReference>
<evidence type="ECO:0000259" key="1">
    <source>
        <dbReference type="Pfam" id="PF13116"/>
    </source>
</evidence>